<dbReference type="InterPro" id="IPR001660">
    <property type="entry name" value="SAM"/>
</dbReference>
<evidence type="ECO:0000259" key="1">
    <source>
        <dbReference type="PROSITE" id="PS50105"/>
    </source>
</evidence>
<organism evidence="2">
    <name type="scientific">Petromyzon marinus</name>
    <name type="common">Sea lamprey</name>
    <dbReference type="NCBI Taxonomy" id="7757"/>
    <lineage>
        <taxon>Eukaryota</taxon>
        <taxon>Metazoa</taxon>
        <taxon>Chordata</taxon>
        <taxon>Craniata</taxon>
        <taxon>Vertebrata</taxon>
        <taxon>Cyclostomata</taxon>
        <taxon>Hyperoartia</taxon>
        <taxon>Petromyzontiformes</taxon>
        <taxon>Petromyzontidae</taxon>
        <taxon>Petromyzon</taxon>
    </lineage>
</organism>
<feature type="domain" description="SAM" evidence="1">
    <location>
        <begin position="9"/>
        <end position="56"/>
    </location>
</feature>
<proteinExistence type="predicted"/>
<dbReference type="GeneTree" id="ENSGT00390000008161"/>
<sequence>KRARSVAQWSVQDVCQWLTKVFPRTHKIYAERFKMHDVTGVVLLQLTERKLERIGLMEEQRQQLMYYVLRLRLKDDMRYLQQSLRRPFLQPV</sequence>
<reference evidence="2" key="2">
    <citation type="submission" date="2025-09" db="UniProtKB">
        <authorList>
            <consortium name="Ensembl"/>
        </authorList>
    </citation>
    <scope>IDENTIFICATION</scope>
</reference>
<evidence type="ECO:0000313" key="2">
    <source>
        <dbReference type="Ensembl" id="ENSPMAP00000007586.1"/>
    </source>
</evidence>
<dbReference type="Gene3D" id="1.10.150.50">
    <property type="entry name" value="Transcription Factor, Ets-1"/>
    <property type="match status" value="1"/>
</dbReference>
<reference evidence="2" key="1">
    <citation type="submission" date="2025-08" db="UniProtKB">
        <authorList>
            <consortium name="Ensembl"/>
        </authorList>
    </citation>
    <scope>IDENTIFICATION</scope>
</reference>
<dbReference type="HOGENOM" id="CLU_172777_1_0_1"/>
<dbReference type="PROSITE" id="PS50105">
    <property type="entry name" value="SAM_DOMAIN"/>
    <property type="match status" value="1"/>
</dbReference>
<dbReference type="PANTHER" id="PTHR20843:SF2">
    <property type="entry name" value="STERILE ALPHA MOTIF DOMAIN-CONTAINING PROTEIN 12"/>
    <property type="match status" value="1"/>
</dbReference>
<dbReference type="PANTHER" id="PTHR20843">
    <property type="entry name" value="STERILE ALPHA MOTIF DOMAIN CONTAINING PROTEIN 10"/>
    <property type="match status" value="1"/>
</dbReference>
<dbReference type="GO" id="GO:0007169">
    <property type="term" value="P:cell surface receptor protein tyrosine kinase signaling pathway"/>
    <property type="evidence" value="ECO:0007669"/>
    <property type="project" value="TreeGrafter"/>
</dbReference>
<dbReference type="AlphaFoldDB" id="S4RQV0"/>
<dbReference type="GO" id="GO:0009898">
    <property type="term" value="C:cytoplasmic side of plasma membrane"/>
    <property type="evidence" value="ECO:0007669"/>
    <property type="project" value="TreeGrafter"/>
</dbReference>
<dbReference type="Ensembl" id="ENSPMAT00000007620.1">
    <property type="protein sequence ID" value="ENSPMAP00000007586.1"/>
    <property type="gene ID" value="ENSPMAG00000006884.1"/>
</dbReference>
<dbReference type="SUPFAM" id="SSF47769">
    <property type="entry name" value="SAM/Pointed domain"/>
    <property type="match status" value="1"/>
</dbReference>
<dbReference type="Pfam" id="PF07647">
    <property type="entry name" value="SAM_2"/>
    <property type="match status" value="1"/>
</dbReference>
<dbReference type="STRING" id="7757.ENSPMAP00000007586"/>
<dbReference type="InterPro" id="IPR013761">
    <property type="entry name" value="SAM/pointed_sf"/>
</dbReference>
<protein>
    <recommendedName>
        <fullName evidence="1">SAM domain-containing protein</fullName>
    </recommendedName>
</protein>
<dbReference type="InterPro" id="IPR052268">
    <property type="entry name" value="SAM_domain-containing_protein"/>
</dbReference>
<name>S4RQV0_PETMA</name>
<accession>S4RQV0</accession>